<dbReference type="EMBL" id="AP005562">
    <property type="protein sequence ID" value="BAD28724.1"/>
    <property type="molecule type" value="Genomic_DNA"/>
</dbReference>
<protein>
    <recommendedName>
        <fullName evidence="3">cysteine dioxygenase</fullName>
        <ecNumber evidence="3">1.13.11.20</ecNumber>
    </recommendedName>
</protein>
<keyword evidence="4" id="KW-0479">Metal-binding</keyword>
<dbReference type="PANTHER" id="PTHR22966:SF29">
    <property type="entry name" value="PLANT CYSTEINE OXIDASE 3"/>
    <property type="match status" value="1"/>
</dbReference>
<evidence type="ECO:0000313" key="10">
    <source>
        <dbReference type="Proteomes" id="UP000000763"/>
    </source>
</evidence>
<evidence type="ECO:0000256" key="2">
    <source>
        <dbReference type="ARBA" id="ARBA00006622"/>
    </source>
</evidence>
<reference evidence="9" key="2">
    <citation type="submission" date="2002-10" db="EMBL/GenBank/DDBJ databases">
        <title>Oryza sativa nipponbare(GA3) genomic DNA, chromosome 9, BAC clone:OSJNBa0009H03.</title>
        <authorList>
            <person name="Sasaki T."/>
            <person name="Matsumoto T."/>
            <person name="Katayose Y."/>
        </authorList>
    </citation>
    <scope>NUCLEOTIDE SEQUENCE</scope>
</reference>
<evidence type="ECO:0000256" key="5">
    <source>
        <dbReference type="ARBA" id="ARBA00023002"/>
    </source>
</evidence>
<reference evidence="10" key="3">
    <citation type="journal article" date="2005" name="Nature">
        <title>The map-based sequence of the rice genome.</title>
        <authorList>
            <consortium name="International rice genome sequencing project (IRGSP)"/>
            <person name="Matsumoto T."/>
            <person name="Wu J."/>
            <person name="Kanamori H."/>
            <person name="Katayose Y."/>
            <person name="Fujisawa M."/>
            <person name="Namiki N."/>
            <person name="Mizuno H."/>
            <person name="Yamamoto K."/>
            <person name="Antonio B.A."/>
            <person name="Baba T."/>
            <person name="Sakata K."/>
            <person name="Nagamura Y."/>
            <person name="Aoki H."/>
            <person name="Arikawa K."/>
            <person name="Arita K."/>
            <person name="Bito T."/>
            <person name="Chiden Y."/>
            <person name="Fujitsuka N."/>
            <person name="Fukunaka R."/>
            <person name="Hamada M."/>
            <person name="Harada C."/>
            <person name="Hayashi A."/>
            <person name="Hijishita S."/>
            <person name="Honda M."/>
            <person name="Hosokawa S."/>
            <person name="Ichikawa Y."/>
            <person name="Idonuma A."/>
            <person name="Iijima M."/>
            <person name="Ikeda M."/>
            <person name="Ikeno M."/>
            <person name="Ito K."/>
            <person name="Ito S."/>
            <person name="Ito T."/>
            <person name="Ito Y."/>
            <person name="Ito Y."/>
            <person name="Iwabuchi A."/>
            <person name="Kamiya K."/>
            <person name="Karasawa W."/>
            <person name="Kurita K."/>
            <person name="Katagiri S."/>
            <person name="Kikuta A."/>
            <person name="Kobayashi H."/>
            <person name="Kobayashi N."/>
            <person name="Machita K."/>
            <person name="Maehara T."/>
            <person name="Masukawa M."/>
            <person name="Mizubayashi T."/>
            <person name="Mukai Y."/>
            <person name="Nagasaki H."/>
            <person name="Nagata Y."/>
            <person name="Naito S."/>
            <person name="Nakashima M."/>
            <person name="Nakama Y."/>
            <person name="Nakamichi Y."/>
            <person name="Nakamura M."/>
            <person name="Meguro A."/>
            <person name="Negishi M."/>
            <person name="Ohta I."/>
            <person name="Ohta T."/>
            <person name="Okamoto M."/>
            <person name="Ono N."/>
            <person name="Saji S."/>
            <person name="Sakaguchi M."/>
            <person name="Sakai K."/>
            <person name="Shibata M."/>
            <person name="Shimokawa T."/>
            <person name="Song J."/>
            <person name="Takazaki Y."/>
            <person name="Terasawa K."/>
            <person name="Tsugane M."/>
            <person name="Tsuji K."/>
            <person name="Ueda S."/>
            <person name="Waki K."/>
            <person name="Yamagata H."/>
            <person name="Yamamoto M."/>
            <person name="Yamamoto S."/>
            <person name="Yamane H."/>
            <person name="Yoshiki S."/>
            <person name="Yoshihara R."/>
            <person name="Yukawa K."/>
            <person name="Zhong H."/>
            <person name="Yano M."/>
            <person name="Yuan Q."/>
            <person name="Ouyang S."/>
            <person name="Liu J."/>
            <person name="Jones K.M."/>
            <person name="Gansberger K."/>
            <person name="Moffat K."/>
            <person name="Hill J."/>
            <person name="Bera J."/>
            <person name="Fadrosh D."/>
            <person name="Jin S."/>
            <person name="Johri S."/>
            <person name="Kim M."/>
            <person name="Overton L."/>
            <person name="Reardon M."/>
            <person name="Tsitrin T."/>
            <person name="Vuong H."/>
            <person name="Weaver B."/>
            <person name="Ciecko A."/>
            <person name="Tallon L."/>
            <person name="Jackson J."/>
            <person name="Pai G."/>
            <person name="Aken S.V."/>
            <person name="Utterback T."/>
            <person name="Reidmuller S."/>
            <person name="Feldblyum T."/>
            <person name="Hsiao J."/>
            <person name="Zismann V."/>
            <person name="Iobst S."/>
            <person name="de Vazeille A.R."/>
            <person name="Buell C.R."/>
            <person name="Ying K."/>
            <person name="Li Y."/>
            <person name="Lu T."/>
            <person name="Huang Y."/>
            <person name="Zhao Q."/>
            <person name="Feng Q."/>
            <person name="Zhang L."/>
            <person name="Zhu J."/>
            <person name="Weng Q."/>
            <person name="Mu J."/>
            <person name="Lu Y."/>
            <person name="Fan D."/>
            <person name="Liu Y."/>
            <person name="Guan J."/>
            <person name="Zhang Y."/>
            <person name="Yu S."/>
            <person name="Liu X."/>
            <person name="Zhang Y."/>
            <person name="Hong G."/>
            <person name="Han B."/>
            <person name="Choisne N."/>
            <person name="Demange N."/>
            <person name="Orjeda G."/>
            <person name="Samain S."/>
            <person name="Cattolico L."/>
            <person name="Pelletier E."/>
            <person name="Couloux A."/>
            <person name="Segurens B."/>
            <person name="Wincker P."/>
            <person name="D'Hont A."/>
            <person name="Scarpelli C."/>
            <person name="Weissenbach J."/>
            <person name="Salanoubat M."/>
            <person name="Quetier F."/>
            <person name="Yu Y."/>
            <person name="Kim H.R."/>
            <person name="Rambo T."/>
            <person name="Currie J."/>
            <person name="Collura K."/>
            <person name="Luo M."/>
            <person name="Yang T."/>
            <person name="Ammiraju J.S.S."/>
            <person name="Engler F."/>
            <person name="Soderlund C."/>
            <person name="Wing R.A."/>
            <person name="Palmer L.E."/>
            <person name="de la Bastide M."/>
            <person name="Spiegel L."/>
            <person name="Nascimento L."/>
            <person name="Zutavern T."/>
            <person name="O'Shaughnessy A."/>
            <person name="Dike S."/>
            <person name="Dedhia N."/>
            <person name="Preston R."/>
            <person name="Balija V."/>
            <person name="McCombie W.R."/>
            <person name="Chow T."/>
            <person name="Chen H."/>
            <person name="Chung M."/>
            <person name="Chen C."/>
            <person name="Shaw J."/>
            <person name="Wu H."/>
            <person name="Hsiao K."/>
            <person name="Chao Y."/>
            <person name="Chu M."/>
            <person name="Cheng C."/>
            <person name="Hour A."/>
            <person name="Lee P."/>
            <person name="Lin S."/>
            <person name="Lin Y."/>
            <person name="Liou J."/>
            <person name="Liu S."/>
            <person name="Hsing Y."/>
            <person name="Raghuvanshi S."/>
            <person name="Mohanty A."/>
            <person name="Bharti A.K."/>
            <person name="Gaur A."/>
            <person name="Gupta V."/>
            <person name="Kumar D."/>
            <person name="Ravi V."/>
            <person name="Vij S."/>
            <person name="Kapur A."/>
            <person name="Khurana P."/>
            <person name="Khurana P."/>
            <person name="Khurana J.P."/>
            <person name="Tyagi A.K."/>
            <person name="Gaikwad K."/>
            <person name="Singh A."/>
            <person name="Dalal V."/>
            <person name="Srivastava S."/>
            <person name="Dixit A."/>
            <person name="Pal A.K."/>
            <person name="Ghazi I.A."/>
            <person name="Yadav M."/>
            <person name="Pandit A."/>
            <person name="Bhargava A."/>
            <person name="Sureshbabu K."/>
            <person name="Batra K."/>
            <person name="Sharma T.R."/>
            <person name="Mohapatra T."/>
            <person name="Singh N.K."/>
            <person name="Messing J."/>
            <person name="Nelson A.B."/>
            <person name="Fuks G."/>
            <person name="Kavchok S."/>
            <person name="Keizer G."/>
            <person name="Linton E."/>
            <person name="Llaca V."/>
            <person name="Song R."/>
            <person name="Tanyolac B."/>
            <person name="Young S."/>
            <person name="Ho-Il K."/>
            <person name="Hahn J.H."/>
            <person name="Sangsakoo G."/>
            <person name="Vanavichit A."/>
            <person name="de Mattos Luiz.A.T."/>
            <person name="Zimmer P.D."/>
            <person name="Malone G."/>
            <person name="Dellagostin O."/>
            <person name="de Oliveira A.C."/>
            <person name="Bevan M."/>
            <person name="Bancroft I."/>
            <person name="Minx P."/>
            <person name="Cordum H."/>
            <person name="Wilson R."/>
            <person name="Cheng Z."/>
            <person name="Jin W."/>
            <person name="Jiang J."/>
            <person name="Leong S.A."/>
            <person name="Iwama H."/>
            <person name="Gojobori T."/>
            <person name="Itoh T."/>
            <person name="Niimura Y."/>
            <person name="Fujii Y."/>
            <person name="Habara T."/>
            <person name="Sakai H."/>
            <person name="Sato Y."/>
            <person name="Wilson G."/>
            <person name="Kumar K."/>
            <person name="McCouch S."/>
            <person name="Juretic N."/>
            <person name="Hoen D."/>
            <person name="Wright S."/>
            <person name="Bruskiewich R."/>
            <person name="Bureau T."/>
            <person name="Miyao A."/>
            <person name="Hirochika H."/>
            <person name="Nishikawa T."/>
            <person name="Kadowaki K."/>
            <person name="Sugiura M."/>
            <person name="Burr B."/>
            <person name="Sasaki T."/>
        </authorList>
    </citation>
    <scope>NUCLEOTIDE SEQUENCE [LARGE SCALE GENOMIC DNA]</scope>
    <source>
        <strain evidence="10">cv. Nipponbare</strain>
    </source>
</reference>
<sequence length="142" mass="15560">MGIHVFTDRLAFITADWCLRLHGWPIMPPLLGMHVLTDRLAIVAANWCLHLHGWPIMPPLLNINDFTAGLASSPPTGVSAYTAGLLCRRCWASTTSPPACLRCRPTVSPPTRLACNAVVVGRLRLHHRPAFAAADRCLRLHG</sequence>
<evidence type="ECO:0000256" key="6">
    <source>
        <dbReference type="ARBA" id="ARBA00023004"/>
    </source>
</evidence>
<dbReference type="EC" id="1.13.11.20" evidence="3"/>
<reference evidence="10" key="4">
    <citation type="journal article" date="2008" name="Nucleic Acids Res.">
        <title>The rice annotation project database (RAP-DB): 2008 update.</title>
        <authorList>
            <consortium name="The rice annotation project (RAP)"/>
        </authorList>
    </citation>
    <scope>GENOME REANNOTATION</scope>
    <source>
        <strain evidence="10">cv. Nipponbare</strain>
    </source>
</reference>
<accession>Q6EPQ6</accession>
<name>Q6EPQ6_ORYSJ</name>
<evidence type="ECO:0000256" key="1">
    <source>
        <dbReference type="ARBA" id="ARBA00001954"/>
    </source>
</evidence>
<evidence type="ECO:0000313" key="8">
    <source>
        <dbReference type="EMBL" id="BAD28724.1"/>
    </source>
</evidence>
<reference evidence="8" key="1">
    <citation type="submission" date="2002-07" db="EMBL/GenBank/DDBJ databases">
        <title>Oryza sativa nipponbare(GA3) genomic DNA, chromosome 9, BAC clone:OJ1190_B07.</title>
        <authorList>
            <person name="Sasaki T."/>
            <person name="Matsumoto T."/>
            <person name="Hattori M."/>
            <person name="Sakaki Y."/>
            <person name="Katayose Y."/>
        </authorList>
    </citation>
    <scope>NUCLEOTIDE SEQUENCE</scope>
</reference>
<dbReference type="GO" id="GO:0046872">
    <property type="term" value="F:metal ion binding"/>
    <property type="evidence" value="ECO:0007669"/>
    <property type="project" value="UniProtKB-KW"/>
</dbReference>
<comment type="cofactor">
    <cofactor evidence="1">
        <name>Fe(2+)</name>
        <dbReference type="ChEBI" id="CHEBI:29033"/>
    </cofactor>
</comment>
<dbReference type="Pfam" id="PF03578">
    <property type="entry name" value="HGWP"/>
    <property type="match status" value="2"/>
</dbReference>
<comment type="catalytic activity">
    <reaction evidence="7">
        <text>L-cysteine + O2 = 3-sulfino-L-alanine + H(+)</text>
        <dbReference type="Rhea" id="RHEA:20441"/>
        <dbReference type="ChEBI" id="CHEBI:15378"/>
        <dbReference type="ChEBI" id="CHEBI:15379"/>
        <dbReference type="ChEBI" id="CHEBI:35235"/>
        <dbReference type="ChEBI" id="CHEBI:61085"/>
        <dbReference type="EC" id="1.13.11.20"/>
    </reaction>
    <physiologicalReaction direction="left-to-right" evidence="7">
        <dbReference type="Rhea" id="RHEA:20442"/>
    </physiologicalReaction>
</comment>
<evidence type="ECO:0000256" key="7">
    <source>
        <dbReference type="ARBA" id="ARBA00024284"/>
    </source>
</evidence>
<proteinExistence type="inferred from homology"/>
<dbReference type="PANTHER" id="PTHR22966">
    <property type="entry name" value="2-AMINOETHANETHIOL DIOXYGENASE"/>
    <property type="match status" value="1"/>
</dbReference>
<dbReference type="GO" id="GO:0017172">
    <property type="term" value="F:cysteine dioxygenase activity"/>
    <property type="evidence" value="ECO:0007669"/>
    <property type="project" value="UniProtKB-EC"/>
</dbReference>
<dbReference type="AlphaFoldDB" id="Q6EPQ6"/>
<dbReference type="Proteomes" id="UP000000763">
    <property type="component" value="Chromosome 9"/>
</dbReference>
<keyword evidence="5" id="KW-0560">Oxidoreductase</keyword>
<dbReference type="InterPro" id="IPR005213">
    <property type="entry name" value="HGWP_repeat"/>
</dbReference>
<organism evidence="9 10">
    <name type="scientific">Oryza sativa subsp. japonica</name>
    <name type="common">Rice</name>
    <dbReference type="NCBI Taxonomy" id="39947"/>
    <lineage>
        <taxon>Eukaryota</taxon>
        <taxon>Viridiplantae</taxon>
        <taxon>Streptophyta</taxon>
        <taxon>Embryophyta</taxon>
        <taxon>Tracheophyta</taxon>
        <taxon>Spermatophyta</taxon>
        <taxon>Magnoliopsida</taxon>
        <taxon>Liliopsida</taxon>
        <taxon>Poales</taxon>
        <taxon>Poaceae</taxon>
        <taxon>BOP clade</taxon>
        <taxon>Oryzoideae</taxon>
        <taxon>Oryzeae</taxon>
        <taxon>Oryzinae</taxon>
        <taxon>Oryza</taxon>
        <taxon>Oryza sativa</taxon>
    </lineage>
</organism>
<evidence type="ECO:0000313" key="9">
    <source>
        <dbReference type="EMBL" id="BAD29364.1"/>
    </source>
</evidence>
<gene>
    <name evidence="8" type="ORF">OJ1190_B07.24</name>
    <name evidence="9" type="ORF">OSJNBa0009H03.41</name>
</gene>
<dbReference type="EMBL" id="AP005818">
    <property type="protein sequence ID" value="BAD29364.1"/>
    <property type="molecule type" value="Genomic_DNA"/>
</dbReference>
<keyword evidence="6" id="KW-0408">Iron</keyword>
<comment type="similarity">
    <text evidence="2">Belongs to the cysteine dioxygenase family.</text>
</comment>
<evidence type="ECO:0000256" key="3">
    <source>
        <dbReference type="ARBA" id="ARBA00013133"/>
    </source>
</evidence>
<evidence type="ECO:0000256" key="4">
    <source>
        <dbReference type="ARBA" id="ARBA00022723"/>
    </source>
</evidence>
<dbReference type="InterPro" id="IPR012864">
    <property type="entry name" value="PCO/ADO"/>
</dbReference>